<protein>
    <recommendedName>
        <fullName evidence="4">Type II secretion system protein GspF domain-containing protein</fullName>
    </recommendedName>
</protein>
<feature type="transmembrane region" description="Helical" evidence="1">
    <location>
        <begin position="31"/>
        <end position="59"/>
    </location>
</feature>
<feature type="transmembrane region" description="Helical" evidence="1">
    <location>
        <begin position="200"/>
        <end position="220"/>
    </location>
</feature>
<name>A0A3A9AX00_9FIRM</name>
<keyword evidence="1" id="KW-1133">Transmembrane helix</keyword>
<proteinExistence type="predicted"/>
<dbReference type="Proteomes" id="UP000280696">
    <property type="component" value="Unassembled WGS sequence"/>
</dbReference>
<evidence type="ECO:0000313" key="2">
    <source>
        <dbReference type="EMBL" id="RKI92101.1"/>
    </source>
</evidence>
<dbReference type="RefSeq" id="WP_120468741.1">
    <property type="nucleotide sequence ID" value="NZ_CATAJS010000080.1"/>
</dbReference>
<feature type="transmembrane region" description="Helical" evidence="1">
    <location>
        <begin position="226"/>
        <end position="246"/>
    </location>
</feature>
<evidence type="ECO:0008006" key="4">
    <source>
        <dbReference type="Google" id="ProtNLM"/>
    </source>
</evidence>
<keyword evidence="1" id="KW-0812">Transmembrane</keyword>
<accession>A0A3A9AX00</accession>
<reference evidence="2 3" key="1">
    <citation type="submission" date="2018-09" db="EMBL/GenBank/DDBJ databases">
        <title>Murine metabolic-syndrome-specific gut microbial biobank.</title>
        <authorList>
            <person name="Liu C."/>
        </authorList>
    </citation>
    <scope>NUCLEOTIDE SEQUENCE [LARGE SCALE GENOMIC DNA]</scope>
    <source>
        <strain evidence="2 3">0.1xD8-82</strain>
    </source>
</reference>
<evidence type="ECO:0000256" key="1">
    <source>
        <dbReference type="SAM" id="Phobius"/>
    </source>
</evidence>
<keyword evidence="3" id="KW-1185">Reference proteome</keyword>
<gene>
    <name evidence="2" type="ORF">D7V94_08525</name>
</gene>
<dbReference type="AlphaFoldDB" id="A0A3A9AX00"/>
<comment type="caution">
    <text evidence="2">The sequence shown here is derived from an EMBL/GenBank/DDBJ whole genome shotgun (WGS) entry which is preliminary data.</text>
</comment>
<evidence type="ECO:0000313" key="3">
    <source>
        <dbReference type="Proteomes" id="UP000280696"/>
    </source>
</evidence>
<organism evidence="2 3">
    <name type="scientific">Parablautia intestinalis</name>
    <dbReference type="NCBI Taxonomy" id="2320100"/>
    <lineage>
        <taxon>Bacteria</taxon>
        <taxon>Bacillati</taxon>
        <taxon>Bacillota</taxon>
        <taxon>Clostridia</taxon>
        <taxon>Lachnospirales</taxon>
        <taxon>Lachnospiraceae</taxon>
        <taxon>Parablautia</taxon>
    </lineage>
</organism>
<keyword evidence="1" id="KW-0472">Membrane</keyword>
<sequence length="255" mass="29383">MWKSLNGQGYNCYRLLPVTVKEKRWLAAKSIFIVLILDYFFYQSLWAVIPLSVIGYWYYRTEKKVLFQKKREEAREQFKELMLLAATGQKAGYSAENAFLSSYGDMKALFGKESSVCQMINVLKSGRENNIAFSKLWQRIGSELQIAEIIEFAQVYEISQKSSGNLASVMEKTADIIINKIETEKEISVLLSARRLEQKIMNVMPFFILLYISVTSPGYFREMYHSFSGILFMSACLFIYLGAYALSVHMVSIEI</sequence>
<dbReference type="OrthoDB" id="9796142at2"/>
<dbReference type="EMBL" id="RAYQ01000006">
    <property type="protein sequence ID" value="RKI92101.1"/>
    <property type="molecule type" value="Genomic_DNA"/>
</dbReference>